<feature type="coiled-coil region" evidence="1">
    <location>
        <begin position="6"/>
        <end position="33"/>
    </location>
</feature>
<comment type="caution">
    <text evidence="2">The sequence shown here is derived from an EMBL/GenBank/DDBJ whole genome shotgun (WGS) entry which is preliminary data.</text>
</comment>
<keyword evidence="2" id="KW-0418">Kinase</keyword>
<evidence type="ECO:0000256" key="1">
    <source>
        <dbReference type="SAM" id="Coils"/>
    </source>
</evidence>
<proteinExistence type="predicted"/>
<dbReference type="Proteomes" id="UP000711047">
    <property type="component" value="Unassembled WGS sequence"/>
</dbReference>
<reference evidence="2 3" key="1">
    <citation type="submission" date="2020-05" db="EMBL/GenBank/DDBJ databases">
        <title>Paenibacillus glebae, sp. nov., Paenibacillus humi sp. nov., Paenibacillus pedi sp. nov., Paenibacillus terrestris sp. nov. and Paenibacillus terricola sp. nov., isolated from a forest top soil sample.</title>
        <authorList>
            <person name="Qi S."/>
            <person name="Carlier A."/>
            <person name="Cnockaert M."/>
            <person name="Vandamme P."/>
        </authorList>
    </citation>
    <scope>NUCLEOTIDE SEQUENCE [LARGE SCALE GENOMIC DNA]</scope>
    <source>
        <strain evidence="2 3">LMG 29502</strain>
    </source>
</reference>
<dbReference type="GO" id="GO:0016301">
    <property type="term" value="F:kinase activity"/>
    <property type="evidence" value="ECO:0007669"/>
    <property type="project" value="UniProtKB-KW"/>
</dbReference>
<dbReference type="RefSeq" id="WP_173131981.1">
    <property type="nucleotide sequence ID" value="NZ_JABMKX010000005.1"/>
</dbReference>
<evidence type="ECO:0000313" key="2">
    <source>
        <dbReference type="EMBL" id="NQX45794.1"/>
    </source>
</evidence>
<keyword evidence="1" id="KW-0175">Coiled coil</keyword>
<sequence length="118" mass="13198">MSDVILQQILAELQGMKSEITDIKSDVKNLHSEFNTFKSEIVAELVTIKADIESIKEDTRLIPLIQQAVSEVNAEVVANRVTLERIDRTLRGHDATLDVLARRSIDQEAELKRLASSA</sequence>
<name>A0ABX2DQA5_9BACL</name>
<evidence type="ECO:0000313" key="3">
    <source>
        <dbReference type="Proteomes" id="UP000711047"/>
    </source>
</evidence>
<keyword evidence="3" id="KW-1185">Reference proteome</keyword>
<gene>
    <name evidence="2" type="ORF">HQN87_10660</name>
</gene>
<keyword evidence="2" id="KW-0969">Cilium</keyword>
<keyword evidence="2" id="KW-0966">Cell projection</keyword>
<keyword evidence="2" id="KW-0808">Transferase</keyword>
<accession>A0ABX2DQA5</accession>
<dbReference type="EMBL" id="JABMKX010000005">
    <property type="protein sequence ID" value="NQX45794.1"/>
    <property type="molecule type" value="Genomic_DNA"/>
</dbReference>
<protein>
    <submittedName>
        <fullName evidence="2">Histidine kinase</fullName>
    </submittedName>
</protein>
<keyword evidence="2" id="KW-0282">Flagellum</keyword>
<dbReference type="Gene3D" id="1.20.58.130">
    <property type="match status" value="1"/>
</dbReference>
<organism evidence="2 3">
    <name type="scientific">Paenibacillus tritici</name>
    <dbReference type="NCBI Taxonomy" id="1873425"/>
    <lineage>
        <taxon>Bacteria</taxon>
        <taxon>Bacillati</taxon>
        <taxon>Bacillota</taxon>
        <taxon>Bacilli</taxon>
        <taxon>Bacillales</taxon>
        <taxon>Paenibacillaceae</taxon>
        <taxon>Paenibacillus</taxon>
    </lineage>
</organism>